<dbReference type="OrthoDB" id="2625447at2"/>
<dbReference type="AlphaFoldDB" id="A0A1M7HTB2"/>
<sequence>MKQYKAVAGPKNINVDKGGTQTAFNMFADIINQEARGGWEYHSMETISVTEKPGCLQQAIPVNYYMLIFVKDV</sequence>
<proteinExistence type="predicted"/>
<evidence type="ECO:0008006" key="3">
    <source>
        <dbReference type="Google" id="ProtNLM"/>
    </source>
</evidence>
<accession>A0A1M7HTB2</accession>
<name>A0A1M7HTB2_RUMFL</name>
<protein>
    <recommendedName>
        <fullName evidence="3">DUF4177 domain-containing protein</fullName>
    </recommendedName>
</protein>
<evidence type="ECO:0000313" key="1">
    <source>
        <dbReference type="EMBL" id="SHM31573.1"/>
    </source>
</evidence>
<evidence type="ECO:0000313" key="2">
    <source>
        <dbReference type="Proteomes" id="UP000184394"/>
    </source>
</evidence>
<dbReference type="Proteomes" id="UP000184394">
    <property type="component" value="Unassembled WGS sequence"/>
</dbReference>
<dbReference type="RefSeq" id="WP_072949119.1">
    <property type="nucleotide sequence ID" value="NZ_FRCT01000003.1"/>
</dbReference>
<gene>
    <name evidence="1" type="ORF">SAMN04487860_10375</name>
</gene>
<dbReference type="EMBL" id="FRCT01000003">
    <property type="protein sequence ID" value="SHM31573.1"/>
    <property type="molecule type" value="Genomic_DNA"/>
</dbReference>
<organism evidence="1 2">
    <name type="scientific">Ruminococcus flavefaciens</name>
    <dbReference type="NCBI Taxonomy" id="1265"/>
    <lineage>
        <taxon>Bacteria</taxon>
        <taxon>Bacillati</taxon>
        <taxon>Bacillota</taxon>
        <taxon>Clostridia</taxon>
        <taxon>Eubacteriales</taxon>
        <taxon>Oscillospiraceae</taxon>
        <taxon>Ruminococcus</taxon>
    </lineage>
</organism>
<reference evidence="1 2" key="1">
    <citation type="submission" date="2016-11" db="EMBL/GenBank/DDBJ databases">
        <authorList>
            <person name="Jaros S."/>
            <person name="Januszkiewicz K."/>
            <person name="Wedrychowicz H."/>
        </authorList>
    </citation>
    <scope>NUCLEOTIDE SEQUENCE [LARGE SCALE GENOMIC DNA]</scope>
    <source>
        <strain evidence="1 2">Y1</strain>
    </source>
</reference>